<keyword evidence="1" id="KW-0670">Pyruvate</keyword>
<accession>A0A146EYR7</accession>
<reference evidence="1 2" key="1">
    <citation type="journal article" date="2016" name="DNA Res.">
        <title>Genome sequence of Aspergillus luchuensis NBRC 4314.</title>
        <authorList>
            <person name="Yamada O."/>
            <person name="Machida M."/>
            <person name="Hosoyama A."/>
            <person name="Goto M."/>
            <person name="Takahashi T."/>
            <person name="Futagami T."/>
            <person name="Yamagata Y."/>
            <person name="Takeuchi M."/>
            <person name="Kobayashi T."/>
            <person name="Koike H."/>
            <person name="Abe K."/>
            <person name="Asai K."/>
            <person name="Arita M."/>
            <person name="Fujita N."/>
            <person name="Fukuda K."/>
            <person name="Higa K."/>
            <person name="Horikawa H."/>
            <person name="Ishikawa T."/>
            <person name="Jinno K."/>
            <person name="Kato Y."/>
            <person name="Kirimura K."/>
            <person name="Mizutani O."/>
            <person name="Nakasone K."/>
            <person name="Sano M."/>
            <person name="Shiraishi Y."/>
            <person name="Tsukahara M."/>
            <person name="Gomi K."/>
        </authorList>
    </citation>
    <scope>NUCLEOTIDE SEQUENCE [LARGE SCALE GENOMIC DNA]</scope>
    <source>
        <strain evidence="1 2">RIB 2604</strain>
    </source>
</reference>
<protein>
    <submittedName>
        <fullName evidence="1">Pyruvate dehydrogenase</fullName>
    </submittedName>
</protein>
<reference evidence="2" key="2">
    <citation type="submission" date="2016-02" db="EMBL/GenBank/DDBJ databases">
        <title>Genome sequencing of Aspergillus luchuensis NBRC 4314.</title>
        <authorList>
            <person name="Yamada O."/>
        </authorList>
    </citation>
    <scope>NUCLEOTIDE SEQUENCE [LARGE SCALE GENOMIC DNA]</scope>
    <source>
        <strain evidence="2">RIB 2604</strain>
    </source>
</reference>
<sequence>MAAGKHSYVVKPHHNRVLPFAHLKHYRSVSEPELATDTVLVLVFVLVSSRSLTDQDLRSMGHGTVSENRFVSHVRNKNYKNLAKHGNPPYSTPLSTPGAVKQLKSRQIHARQAQCLKNAVYHGVAFLRLCQEPVGISTLSLALSHGKTSEVRPQAGPRSRGGTTLEAFLDWQLLRPMSTLSCTPRNCGRCPGTGNNMGDAGRREYPVGRK</sequence>
<organism evidence="1 2">
    <name type="scientific">Aspergillus kawachii</name>
    <name type="common">White koji mold</name>
    <name type="synonym">Aspergillus awamori var. kawachi</name>
    <dbReference type="NCBI Taxonomy" id="1069201"/>
    <lineage>
        <taxon>Eukaryota</taxon>
        <taxon>Fungi</taxon>
        <taxon>Dikarya</taxon>
        <taxon>Ascomycota</taxon>
        <taxon>Pezizomycotina</taxon>
        <taxon>Eurotiomycetes</taxon>
        <taxon>Eurotiomycetidae</taxon>
        <taxon>Eurotiales</taxon>
        <taxon>Aspergillaceae</taxon>
        <taxon>Aspergillus</taxon>
        <taxon>Aspergillus subgen. Circumdati</taxon>
    </lineage>
</organism>
<gene>
    <name evidence="1" type="ORF">RIB2604_00401290</name>
</gene>
<dbReference type="Proteomes" id="UP000075230">
    <property type="component" value="Unassembled WGS sequence"/>
</dbReference>
<dbReference type="EMBL" id="BCWF01000004">
    <property type="protein sequence ID" value="GAT19196.1"/>
    <property type="molecule type" value="Genomic_DNA"/>
</dbReference>
<proteinExistence type="predicted"/>
<evidence type="ECO:0000313" key="2">
    <source>
        <dbReference type="Proteomes" id="UP000075230"/>
    </source>
</evidence>
<comment type="caution">
    <text evidence="1">The sequence shown here is derived from an EMBL/GenBank/DDBJ whole genome shotgun (WGS) entry which is preliminary data.</text>
</comment>
<name>A0A146EYR7_ASPKA</name>
<dbReference type="AlphaFoldDB" id="A0A146EYR7"/>
<evidence type="ECO:0000313" key="1">
    <source>
        <dbReference type="EMBL" id="GAT19196.1"/>
    </source>
</evidence>